<dbReference type="Gene3D" id="3.30.720.110">
    <property type="match status" value="1"/>
</dbReference>
<evidence type="ECO:0000313" key="3">
    <source>
        <dbReference type="Proteomes" id="UP001208935"/>
    </source>
</evidence>
<keyword evidence="3" id="KW-1185">Reference proteome</keyword>
<name>A0ABT3KPI5_9BURK</name>
<protein>
    <submittedName>
        <fullName evidence="2">Glyoxalase</fullName>
    </submittedName>
</protein>
<dbReference type="SUPFAM" id="SSF54593">
    <property type="entry name" value="Glyoxalase/Bleomycin resistance protein/Dihydroxybiphenyl dioxygenase"/>
    <property type="match status" value="1"/>
</dbReference>
<dbReference type="Gene3D" id="3.30.720.120">
    <property type="match status" value="1"/>
</dbReference>
<dbReference type="RefSeq" id="WP_265280699.1">
    <property type="nucleotide sequence ID" value="NZ_QZCW01000001.1"/>
</dbReference>
<dbReference type="InterPro" id="IPR037523">
    <property type="entry name" value="VOC_core"/>
</dbReference>
<comment type="caution">
    <text evidence="2">The sequence shown here is derived from an EMBL/GenBank/DDBJ whole genome shotgun (WGS) entry which is preliminary data.</text>
</comment>
<evidence type="ECO:0000313" key="2">
    <source>
        <dbReference type="EMBL" id="MCW5319715.1"/>
    </source>
</evidence>
<proteinExistence type="predicted"/>
<dbReference type="Pfam" id="PF00903">
    <property type="entry name" value="Glyoxalase"/>
    <property type="match status" value="1"/>
</dbReference>
<dbReference type="EMBL" id="QZCW01000001">
    <property type="protein sequence ID" value="MCW5319715.1"/>
    <property type="molecule type" value="Genomic_DNA"/>
</dbReference>
<evidence type="ECO:0000259" key="1">
    <source>
        <dbReference type="PROSITE" id="PS51819"/>
    </source>
</evidence>
<sequence length="126" mass="14033">MMSNLFTDDLDATRRLFEELLGFQVEFEADWFVRMKAPAGGQLGVMARTSEFIPKGHQKLPQGVMITVVVDDVESLFAVAKEMQLNILEPPRDLPYGQRRMLLLDASGALVDVSSPTAPVDSRYTS</sequence>
<dbReference type="InterPro" id="IPR004360">
    <property type="entry name" value="Glyas_Fos-R_dOase_dom"/>
</dbReference>
<dbReference type="PROSITE" id="PS51819">
    <property type="entry name" value="VOC"/>
    <property type="match status" value="1"/>
</dbReference>
<gene>
    <name evidence="2" type="ORF">D5039_00535</name>
</gene>
<feature type="domain" description="VOC" evidence="1">
    <location>
        <begin position="1"/>
        <end position="116"/>
    </location>
</feature>
<organism evidence="2 3">
    <name type="scientific">Verminephrobacter aporrectodeae subsp. tuberculatae</name>
    <dbReference type="NCBI Taxonomy" id="1110392"/>
    <lineage>
        <taxon>Bacteria</taxon>
        <taxon>Pseudomonadati</taxon>
        <taxon>Pseudomonadota</taxon>
        <taxon>Betaproteobacteria</taxon>
        <taxon>Burkholderiales</taxon>
        <taxon>Comamonadaceae</taxon>
        <taxon>Verminephrobacter</taxon>
    </lineage>
</organism>
<reference evidence="3" key="1">
    <citation type="submission" date="2023-07" db="EMBL/GenBank/DDBJ databases">
        <title>Verminephrobacter genomes.</title>
        <authorList>
            <person name="Lund M.B."/>
        </authorList>
    </citation>
    <scope>NUCLEOTIDE SEQUENCE [LARGE SCALE GENOMIC DNA]</scope>
    <source>
        <strain evidence="3">AtM5-05</strain>
    </source>
</reference>
<dbReference type="Proteomes" id="UP001208935">
    <property type="component" value="Unassembled WGS sequence"/>
</dbReference>
<dbReference type="InterPro" id="IPR029068">
    <property type="entry name" value="Glyas_Bleomycin-R_OHBP_Dase"/>
</dbReference>
<accession>A0ABT3KPI5</accession>